<dbReference type="GO" id="GO:0030150">
    <property type="term" value="P:protein import into mitochondrial matrix"/>
    <property type="evidence" value="ECO:0007669"/>
    <property type="project" value="TreeGrafter"/>
</dbReference>
<dbReference type="PANTHER" id="PTHR12763">
    <property type="match status" value="1"/>
</dbReference>
<dbReference type="Proteomes" id="UP000075920">
    <property type="component" value="Unassembled WGS sequence"/>
</dbReference>
<evidence type="ECO:0000256" key="2">
    <source>
        <dbReference type="ARBA" id="ARBA00022989"/>
    </source>
</evidence>
<dbReference type="GO" id="GO:0001671">
    <property type="term" value="F:ATPase activator activity"/>
    <property type="evidence" value="ECO:0007669"/>
    <property type="project" value="TreeGrafter"/>
</dbReference>
<organism evidence="4 5">
    <name type="scientific">Anopheles minimus</name>
    <dbReference type="NCBI Taxonomy" id="112268"/>
    <lineage>
        <taxon>Eukaryota</taxon>
        <taxon>Metazoa</taxon>
        <taxon>Ecdysozoa</taxon>
        <taxon>Arthropoda</taxon>
        <taxon>Hexapoda</taxon>
        <taxon>Insecta</taxon>
        <taxon>Pterygota</taxon>
        <taxon>Neoptera</taxon>
        <taxon>Endopterygota</taxon>
        <taxon>Diptera</taxon>
        <taxon>Nematocera</taxon>
        <taxon>Culicoidea</taxon>
        <taxon>Culicidae</taxon>
        <taxon>Anophelinae</taxon>
        <taxon>Anopheles</taxon>
    </lineage>
</organism>
<keyword evidence="2 3" id="KW-1133">Transmembrane helix</keyword>
<evidence type="ECO:0000313" key="4">
    <source>
        <dbReference type="EnsemblMetazoa" id="AMIN000866-PA"/>
    </source>
</evidence>
<keyword evidence="3" id="KW-0472">Membrane</keyword>
<dbReference type="VEuPathDB" id="VectorBase:AMIN000866"/>
<dbReference type="AlphaFoldDB" id="A0A182VS25"/>
<dbReference type="PANTHER" id="PTHR12763:SF28">
    <property type="entry name" value="GEO10507P1-RELATED"/>
    <property type="match status" value="1"/>
</dbReference>
<name>A0A182VS25_9DIPT</name>
<dbReference type="GO" id="GO:0001405">
    <property type="term" value="C:PAM complex, Tim23 associated import motor"/>
    <property type="evidence" value="ECO:0007669"/>
    <property type="project" value="TreeGrafter"/>
</dbReference>
<proteinExistence type="predicted"/>
<evidence type="ECO:0000256" key="3">
    <source>
        <dbReference type="SAM" id="Phobius"/>
    </source>
</evidence>
<reference evidence="5" key="1">
    <citation type="submission" date="2013-03" db="EMBL/GenBank/DDBJ databases">
        <title>The Genome Sequence of Anopheles minimus MINIMUS1.</title>
        <authorList>
            <consortium name="The Broad Institute Genomics Platform"/>
            <person name="Neafsey D.E."/>
            <person name="Walton C."/>
            <person name="Walker B."/>
            <person name="Young S.K."/>
            <person name="Zeng Q."/>
            <person name="Gargeya S."/>
            <person name="Fitzgerald M."/>
            <person name="Haas B."/>
            <person name="Abouelleil A."/>
            <person name="Allen A.W."/>
            <person name="Alvarado L."/>
            <person name="Arachchi H.M."/>
            <person name="Berlin A.M."/>
            <person name="Chapman S.B."/>
            <person name="Gainer-Dewar J."/>
            <person name="Goldberg J."/>
            <person name="Griggs A."/>
            <person name="Gujja S."/>
            <person name="Hansen M."/>
            <person name="Howarth C."/>
            <person name="Imamovic A."/>
            <person name="Ireland A."/>
            <person name="Larimer J."/>
            <person name="McCowan C."/>
            <person name="Murphy C."/>
            <person name="Pearson M."/>
            <person name="Poon T.W."/>
            <person name="Priest M."/>
            <person name="Roberts A."/>
            <person name="Saif S."/>
            <person name="Shea T."/>
            <person name="Sisk P."/>
            <person name="Sykes S."/>
            <person name="Wortman J."/>
            <person name="Nusbaum C."/>
            <person name="Birren B."/>
        </authorList>
    </citation>
    <scope>NUCLEOTIDE SEQUENCE [LARGE SCALE GENOMIC DNA]</scope>
    <source>
        <strain evidence="5">MINIMUS1</strain>
    </source>
</reference>
<evidence type="ECO:0000313" key="5">
    <source>
        <dbReference type="Proteomes" id="UP000075920"/>
    </source>
</evidence>
<keyword evidence="1 3" id="KW-0812">Transmembrane</keyword>
<evidence type="ECO:0000256" key="1">
    <source>
        <dbReference type="ARBA" id="ARBA00022692"/>
    </source>
</evidence>
<protein>
    <submittedName>
        <fullName evidence="4">Uncharacterized protein</fullName>
    </submittedName>
</protein>
<dbReference type="EnsemblMetazoa" id="AMIN000866-RA">
    <property type="protein sequence ID" value="AMIN000866-PA"/>
    <property type="gene ID" value="AMIN000866"/>
</dbReference>
<keyword evidence="5" id="KW-1185">Reference proteome</keyword>
<dbReference type="STRING" id="112268.A0A182VS25"/>
<sequence>MSSSIILAGLGLAVVGYGGRALMRQMPNAATKMQEALKNLPKFDADMMANSKYYRGGFEPKMNKREASLILGEKKMDSITNQSVSSVTLESSVPVTEGGINIAKGYHDRSDNLYFLFIPLAVLVTVMLLSVVVYLMARRRHKIRSKYSYVPSFSFESSDLEDEREERETDHLLKGGKLRLDESPFEEASGVNPFAAARSVGSSELFA</sequence>
<feature type="transmembrane region" description="Helical" evidence="3">
    <location>
        <begin position="113"/>
        <end position="137"/>
    </location>
</feature>
<reference evidence="4" key="2">
    <citation type="submission" date="2020-05" db="UniProtKB">
        <authorList>
            <consortium name="EnsemblMetazoa"/>
        </authorList>
    </citation>
    <scope>IDENTIFICATION</scope>
    <source>
        <strain evidence="4">MINIMUS1</strain>
    </source>
</reference>
<accession>A0A182VS25</accession>